<reference evidence="2 3" key="1">
    <citation type="submission" date="2019-08" db="EMBL/GenBank/DDBJ databases">
        <title>Genome of Luteibaculum oceani JCM 18817.</title>
        <authorList>
            <person name="Bowman J.P."/>
        </authorList>
    </citation>
    <scope>NUCLEOTIDE SEQUENCE [LARGE SCALE GENOMIC DNA]</scope>
    <source>
        <strain evidence="2 3">JCM 18817</strain>
    </source>
</reference>
<proteinExistence type="predicted"/>
<gene>
    <name evidence="2" type="ORF">FRX97_05745</name>
</gene>
<sequence length="319" mass="35971">MALGIGIKISHPSFSPQFSGLAQSCPDYQAEISIAPFSGDPRHYRFSDKSFKGVPYSSLKTWNTPSTSKEDYLKSLEQAISQIKSGNFEKVVLSRRKFFPLGKESVSAILSTTPKRLENKFCYHLHLLEENKVWIGATPEILLSKKQQDFLTFSLAGTALSENDFGPKEFEEQEFVTKYIIDQVPSNSIKVSQALPTKFKNLFHLKSEITWHDENNNATYYLNKLHPTPAVCGIPRSSTQAFIIEEEQVPRELYTGYIYIKSLEKELAFVNLRCGQLFNNGVLIYAGGGITADSNPEAEWQETENKINATLIDIINGHE</sequence>
<keyword evidence="3" id="KW-1185">Reference proteome</keyword>
<dbReference type="Gene3D" id="3.60.120.10">
    <property type="entry name" value="Anthranilate synthase"/>
    <property type="match status" value="1"/>
</dbReference>
<dbReference type="OrthoDB" id="9806579at2"/>
<comment type="caution">
    <text evidence="2">The sequence shown here is derived from an EMBL/GenBank/DDBJ whole genome shotgun (WGS) entry which is preliminary data.</text>
</comment>
<accession>A0A5C6V8U4</accession>
<dbReference type="Proteomes" id="UP000321168">
    <property type="component" value="Unassembled WGS sequence"/>
</dbReference>
<name>A0A5C6V8U4_9FLAO</name>
<dbReference type="SUPFAM" id="SSF56322">
    <property type="entry name" value="ADC synthase"/>
    <property type="match status" value="1"/>
</dbReference>
<dbReference type="PANTHER" id="PTHR42839:SF2">
    <property type="entry name" value="ISOCHORISMATE SYNTHASE ENTC"/>
    <property type="match status" value="1"/>
</dbReference>
<protein>
    <submittedName>
        <fullName evidence="2">Isochorismate synthase</fullName>
    </submittedName>
</protein>
<dbReference type="EMBL" id="VORB01000004">
    <property type="protein sequence ID" value="TXC81509.1"/>
    <property type="molecule type" value="Genomic_DNA"/>
</dbReference>
<dbReference type="InterPro" id="IPR015890">
    <property type="entry name" value="Chorismate_C"/>
</dbReference>
<dbReference type="InterPro" id="IPR005801">
    <property type="entry name" value="ADC_synthase"/>
</dbReference>
<organism evidence="2 3">
    <name type="scientific">Luteibaculum oceani</name>
    <dbReference type="NCBI Taxonomy" id="1294296"/>
    <lineage>
        <taxon>Bacteria</taxon>
        <taxon>Pseudomonadati</taxon>
        <taxon>Bacteroidota</taxon>
        <taxon>Flavobacteriia</taxon>
        <taxon>Flavobacteriales</taxon>
        <taxon>Luteibaculaceae</taxon>
        <taxon>Luteibaculum</taxon>
    </lineage>
</organism>
<dbReference type="PANTHER" id="PTHR42839">
    <property type="entry name" value="ISOCHORISMATE SYNTHASE ENTC"/>
    <property type="match status" value="1"/>
</dbReference>
<evidence type="ECO:0000313" key="2">
    <source>
        <dbReference type="EMBL" id="TXC81509.1"/>
    </source>
</evidence>
<evidence type="ECO:0000313" key="3">
    <source>
        <dbReference type="Proteomes" id="UP000321168"/>
    </source>
</evidence>
<feature type="domain" description="Chorismate-utilising enzyme C-terminal" evidence="1">
    <location>
        <begin position="69"/>
        <end position="306"/>
    </location>
</feature>
<dbReference type="AlphaFoldDB" id="A0A5C6V8U4"/>
<dbReference type="Pfam" id="PF00425">
    <property type="entry name" value="Chorismate_bind"/>
    <property type="match status" value="1"/>
</dbReference>
<evidence type="ECO:0000259" key="1">
    <source>
        <dbReference type="Pfam" id="PF00425"/>
    </source>
</evidence>